<protein>
    <submittedName>
        <fullName evidence="9">Aluminum-activated malate transporter 8</fullName>
    </submittedName>
</protein>
<reference evidence="10" key="2">
    <citation type="journal article" date="2017" name="J. Anim. Genet.">
        <title>Multiple reference genome sequences of hot pepper reveal the massive evolution of plant disease resistance genes by retroduplication.</title>
        <authorList>
            <person name="Kim S."/>
            <person name="Park J."/>
            <person name="Yeom S.-I."/>
            <person name="Kim Y.-M."/>
            <person name="Seo E."/>
            <person name="Kim K.-T."/>
            <person name="Kim M.-S."/>
            <person name="Lee J.M."/>
            <person name="Cheong K."/>
            <person name="Shin H.-S."/>
            <person name="Kim S.-B."/>
            <person name="Han K."/>
            <person name="Lee J."/>
            <person name="Park M."/>
            <person name="Lee H.-A."/>
            <person name="Lee H.-Y."/>
            <person name="Lee Y."/>
            <person name="Oh S."/>
            <person name="Lee J.H."/>
            <person name="Choi E."/>
            <person name="Choi E."/>
            <person name="Lee S.E."/>
            <person name="Jeon J."/>
            <person name="Kim H."/>
            <person name="Choi G."/>
            <person name="Song H."/>
            <person name="Lee J."/>
            <person name="Lee S.-C."/>
            <person name="Kwon J.-K."/>
            <person name="Lee H.-Y."/>
            <person name="Koo N."/>
            <person name="Hong Y."/>
            <person name="Kim R.W."/>
            <person name="Kang W.-H."/>
            <person name="Huh J.H."/>
            <person name="Kang B.-C."/>
            <person name="Yang T.-J."/>
            <person name="Lee Y.-H."/>
            <person name="Bennetzen J.L."/>
            <person name="Choi D."/>
        </authorList>
    </citation>
    <scope>NUCLEOTIDE SEQUENCE [LARGE SCALE GENOMIC DNA]</scope>
    <source>
        <strain evidence="10">cv. PBC81</strain>
    </source>
</reference>
<comment type="subcellular location">
    <subcellularLocation>
        <location evidence="1">Membrane</location>
        <topology evidence="1">Multi-pass membrane protein</topology>
    </subcellularLocation>
</comment>
<evidence type="ECO:0000256" key="6">
    <source>
        <dbReference type="ARBA" id="ARBA00023065"/>
    </source>
</evidence>
<dbReference type="OrthoDB" id="68611at2759"/>
<comment type="similarity">
    <text evidence="2">Belongs to the aromatic acid exporter (TC 2.A.85) family.</text>
</comment>
<dbReference type="PANTHER" id="PTHR31086">
    <property type="entry name" value="ALUMINUM-ACTIVATED MALATE TRANSPORTER 10"/>
    <property type="match status" value="1"/>
</dbReference>
<organism evidence="9 10">
    <name type="scientific">Capsicum baccatum</name>
    <name type="common">Peruvian pepper</name>
    <dbReference type="NCBI Taxonomy" id="33114"/>
    <lineage>
        <taxon>Eukaryota</taxon>
        <taxon>Viridiplantae</taxon>
        <taxon>Streptophyta</taxon>
        <taxon>Embryophyta</taxon>
        <taxon>Tracheophyta</taxon>
        <taxon>Spermatophyta</taxon>
        <taxon>Magnoliopsida</taxon>
        <taxon>eudicotyledons</taxon>
        <taxon>Gunneridae</taxon>
        <taxon>Pentapetalae</taxon>
        <taxon>asterids</taxon>
        <taxon>lamiids</taxon>
        <taxon>Solanales</taxon>
        <taxon>Solanaceae</taxon>
        <taxon>Solanoideae</taxon>
        <taxon>Capsiceae</taxon>
        <taxon>Capsicum</taxon>
    </lineage>
</organism>
<evidence type="ECO:0000313" key="9">
    <source>
        <dbReference type="EMBL" id="PHT60319.1"/>
    </source>
</evidence>
<dbReference type="InterPro" id="IPR020966">
    <property type="entry name" value="ALMT"/>
</dbReference>
<dbReference type="GO" id="GO:0034220">
    <property type="term" value="P:monoatomic ion transmembrane transport"/>
    <property type="evidence" value="ECO:0007669"/>
    <property type="project" value="UniProtKB-KW"/>
</dbReference>
<dbReference type="EMBL" id="MLFT02000001">
    <property type="protein sequence ID" value="PHT60319.1"/>
    <property type="molecule type" value="Genomic_DNA"/>
</dbReference>
<comment type="caution">
    <text evidence="9">The sequence shown here is derived from an EMBL/GenBank/DDBJ whole genome shotgun (WGS) entry which is preliminary data.</text>
</comment>
<name>A0A2G2XS94_CAPBA</name>
<keyword evidence="7" id="KW-0472">Membrane</keyword>
<dbReference type="AlphaFoldDB" id="A0A2G2XS94"/>
<keyword evidence="5" id="KW-1133">Transmembrane helix</keyword>
<dbReference type="GO" id="GO:0015743">
    <property type="term" value="P:malate transport"/>
    <property type="evidence" value="ECO:0007669"/>
    <property type="project" value="InterPro"/>
</dbReference>
<dbReference type="Proteomes" id="UP000224567">
    <property type="component" value="Unassembled WGS sequence"/>
</dbReference>
<dbReference type="Pfam" id="PF11744">
    <property type="entry name" value="ALMT"/>
    <property type="match status" value="3"/>
</dbReference>
<reference evidence="9 10" key="1">
    <citation type="journal article" date="2017" name="Genome Biol.">
        <title>New reference genome sequences of hot pepper reveal the massive evolution of plant disease-resistance genes by retroduplication.</title>
        <authorList>
            <person name="Kim S."/>
            <person name="Park J."/>
            <person name="Yeom S.I."/>
            <person name="Kim Y.M."/>
            <person name="Seo E."/>
            <person name="Kim K.T."/>
            <person name="Kim M.S."/>
            <person name="Lee J.M."/>
            <person name="Cheong K."/>
            <person name="Shin H.S."/>
            <person name="Kim S.B."/>
            <person name="Han K."/>
            <person name="Lee J."/>
            <person name="Park M."/>
            <person name="Lee H.A."/>
            <person name="Lee H.Y."/>
            <person name="Lee Y."/>
            <person name="Oh S."/>
            <person name="Lee J.H."/>
            <person name="Choi E."/>
            <person name="Choi E."/>
            <person name="Lee S.E."/>
            <person name="Jeon J."/>
            <person name="Kim H."/>
            <person name="Choi G."/>
            <person name="Song H."/>
            <person name="Lee J."/>
            <person name="Lee S.C."/>
            <person name="Kwon J.K."/>
            <person name="Lee H.Y."/>
            <person name="Koo N."/>
            <person name="Hong Y."/>
            <person name="Kim R.W."/>
            <person name="Kang W.H."/>
            <person name="Huh J.H."/>
            <person name="Kang B.C."/>
            <person name="Yang T.J."/>
            <person name="Lee Y.H."/>
            <person name="Bennetzen J.L."/>
            <person name="Choi D."/>
        </authorList>
    </citation>
    <scope>NUCLEOTIDE SEQUENCE [LARGE SCALE GENOMIC DNA]</scope>
    <source>
        <strain evidence="10">cv. PBC81</strain>
    </source>
</reference>
<proteinExistence type="inferred from homology"/>
<sequence length="462" mass="52279">MEINSRNQENVGVFTKWWNNVKDIPRKFKKKIEKIGKNVKQIGEDDPRKIWHAFKVGLALTLVSLFYYNEPLFHSFDEPVMWAILTVVVTFEFTVGGTISKCINRGIGTTVAGAFGLGAKYLAELIGKNEPSPIVLGVCVFIVVWAGEDLHKLVSINLEKLASFLEGFESEYFHKSEISVEGTKNNEKRFIEAFLSVLCSKANEESLASIQFESRTEEACKRMITESSKGLKELALSIRTMTQPISSIIHIRNAENVIDDLKHTLDTSKTFYPHNESRVMDFIDAASIVSLLVAITKCVDEIAKAIEEVSSKARFEEKETEKPQIRDRGTVNPVMEDEMKEGDFVTIDLDDNVETAKKVIAEEANRVNINPINATKGEPFFIWIRGGTTTEIVEESKTPKRKGEFRDLANIKFYYNNTQFFESAERLAVLEEANQVNNPLTPRKEESIVTRICEDIKTAEKN</sequence>
<evidence type="ECO:0000256" key="4">
    <source>
        <dbReference type="ARBA" id="ARBA00022692"/>
    </source>
</evidence>
<evidence type="ECO:0000313" key="10">
    <source>
        <dbReference type="Proteomes" id="UP000224567"/>
    </source>
</evidence>
<keyword evidence="10" id="KW-1185">Reference proteome</keyword>
<dbReference type="GO" id="GO:0016020">
    <property type="term" value="C:membrane"/>
    <property type="evidence" value="ECO:0007669"/>
    <property type="project" value="UniProtKB-SubCell"/>
</dbReference>
<gene>
    <name evidence="9" type="ORF">CQW23_02682</name>
</gene>
<evidence type="ECO:0000256" key="3">
    <source>
        <dbReference type="ARBA" id="ARBA00022448"/>
    </source>
</evidence>
<evidence type="ECO:0000256" key="7">
    <source>
        <dbReference type="ARBA" id="ARBA00023136"/>
    </source>
</evidence>
<keyword evidence="6" id="KW-0406">Ion transport</keyword>
<accession>A0A2G2XS94</accession>
<evidence type="ECO:0000256" key="2">
    <source>
        <dbReference type="ARBA" id="ARBA00007079"/>
    </source>
</evidence>
<dbReference type="STRING" id="33114.A0A2G2XS94"/>
<keyword evidence="4" id="KW-0812">Transmembrane</keyword>
<evidence type="ECO:0000256" key="8">
    <source>
        <dbReference type="ARBA" id="ARBA00023303"/>
    </source>
</evidence>
<keyword evidence="8" id="KW-0407">Ion channel</keyword>
<evidence type="ECO:0000256" key="5">
    <source>
        <dbReference type="ARBA" id="ARBA00022989"/>
    </source>
</evidence>
<evidence type="ECO:0000256" key="1">
    <source>
        <dbReference type="ARBA" id="ARBA00004141"/>
    </source>
</evidence>
<keyword evidence="3" id="KW-0813">Transport</keyword>